<evidence type="ECO:0000313" key="8">
    <source>
        <dbReference type="EMBL" id="KAJ4823331.1"/>
    </source>
</evidence>
<evidence type="ECO:0000256" key="4">
    <source>
        <dbReference type="SAM" id="Coils"/>
    </source>
</evidence>
<dbReference type="PANTHER" id="PTHR32370">
    <property type="entry name" value="OS12G0117600 PROTEIN"/>
    <property type="match status" value="1"/>
</dbReference>
<reference evidence="8" key="1">
    <citation type="submission" date="2022-02" db="EMBL/GenBank/DDBJ databases">
        <authorList>
            <person name="Henning P.M."/>
            <person name="McCubbin A.G."/>
            <person name="Shore J.S."/>
        </authorList>
    </citation>
    <scope>NUCLEOTIDE SEQUENCE</scope>
    <source>
        <strain evidence="8">F60SS</strain>
        <tissue evidence="8">Leaves</tissue>
    </source>
</reference>
<evidence type="ECO:0000256" key="5">
    <source>
        <dbReference type="SAM" id="MobiDB-lite"/>
    </source>
</evidence>
<proteinExistence type="inferred from homology"/>
<dbReference type="Pfam" id="PF00651">
    <property type="entry name" value="BTB"/>
    <property type="match status" value="1"/>
</dbReference>
<evidence type="ECO:0000256" key="1">
    <source>
        <dbReference type="ARBA" id="ARBA00004906"/>
    </source>
</evidence>
<name>A0A9Q0F1H3_9ROSI</name>
<feature type="coiled-coil region" evidence="4">
    <location>
        <begin position="331"/>
        <end position="365"/>
    </location>
</feature>
<evidence type="ECO:0000313" key="9">
    <source>
        <dbReference type="Proteomes" id="UP001141552"/>
    </source>
</evidence>
<evidence type="ECO:0000256" key="2">
    <source>
        <dbReference type="ARBA" id="ARBA00022786"/>
    </source>
</evidence>
<gene>
    <name evidence="8" type="ORF">Tsubulata_001502</name>
</gene>
<dbReference type="Proteomes" id="UP001141552">
    <property type="component" value="Unassembled WGS sequence"/>
</dbReference>
<dbReference type="InterPro" id="IPR027356">
    <property type="entry name" value="NPH3_dom"/>
</dbReference>
<dbReference type="InterPro" id="IPR043454">
    <property type="entry name" value="NPH3/RPT2-like"/>
</dbReference>
<feature type="compositionally biased region" description="Low complexity" evidence="5">
    <location>
        <begin position="472"/>
        <end position="481"/>
    </location>
</feature>
<keyword evidence="4" id="KW-0175">Coiled coil</keyword>
<feature type="region of interest" description="Disordered" evidence="5">
    <location>
        <begin position="469"/>
        <end position="490"/>
    </location>
</feature>
<dbReference type="OrthoDB" id="407106at2759"/>
<feature type="domain" description="NPH3" evidence="7">
    <location>
        <begin position="222"/>
        <end position="291"/>
    </location>
</feature>
<feature type="domain" description="BTB" evidence="6">
    <location>
        <begin position="54"/>
        <end position="116"/>
    </location>
</feature>
<accession>A0A9Q0F1H3</accession>
<evidence type="ECO:0000256" key="3">
    <source>
        <dbReference type="PROSITE-ProRule" id="PRU00982"/>
    </source>
</evidence>
<reference evidence="8" key="2">
    <citation type="journal article" date="2023" name="Plants (Basel)">
        <title>Annotation of the Turnera subulata (Passifloraceae) Draft Genome Reveals the S-Locus Evolved after the Divergence of Turneroideae from Passifloroideae in a Stepwise Manner.</title>
        <authorList>
            <person name="Henning P.M."/>
            <person name="Roalson E.H."/>
            <person name="Mir W."/>
            <person name="McCubbin A.G."/>
            <person name="Shore J.S."/>
        </authorList>
    </citation>
    <scope>NUCLEOTIDE SEQUENCE</scope>
    <source>
        <strain evidence="8">F60SS</strain>
    </source>
</reference>
<evidence type="ECO:0008006" key="10">
    <source>
        <dbReference type="Google" id="ProtNLM"/>
    </source>
</evidence>
<keyword evidence="9" id="KW-1185">Reference proteome</keyword>
<dbReference type="SUPFAM" id="SSF54695">
    <property type="entry name" value="POZ domain"/>
    <property type="match status" value="1"/>
</dbReference>
<keyword evidence="2" id="KW-0833">Ubl conjugation pathway</keyword>
<feature type="region of interest" description="Disordered" evidence="5">
    <location>
        <begin position="19"/>
        <end position="40"/>
    </location>
</feature>
<comment type="similarity">
    <text evidence="3">Belongs to the NPH3 family.</text>
</comment>
<dbReference type="Gene3D" id="3.30.710.10">
    <property type="entry name" value="Potassium Channel Kv1.1, Chain A"/>
    <property type="match status" value="1"/>
</dbReference>
<evidence type="ECO:0000259" key="7">
    <source>
        <dbReference type="PROSITE" id="PS51649"/>
    </source>
</evidence>
<dbReference type="AlphaFoldDB" id="A0A9Q0F1H3"/>
<protein>
    <recommendedName>
        <fullName evidence="10">NPH3 domain-containing protein</fullName>
    </recommendedName>
</protein>
<dbReference type="InterPro" id="IPR000210">
    <property type="entry name" value="BTB/POZ_dom"/>
</dbReference>
<dbReference type="PROSITE" id="PS51649">
    <property type="entry name" value="NPH3"/>
    <property type="match status" value="1"/>
</dbReference>
<dbReference type="EMBL" id="JAKUCV010007482">
    <property type="protein sequence ID" value="KAJ4823331.1"/>
    <property type="molecule type" value="Genomic_DNA"/>
</dbReference>
<dbReference type="InterPro" id="IPR011333">
    <property type="entry name" value="SKP1/BTB/POZ_sf"/>
</dbReference>
<comment type="pathway">
    <text evidence="1">Protein modification; protein ubiquitination.</text>
</comment>
<sequence length="538" mass="60468">MSRWGGLGVVDTIYEEEYEHSSSSSSPLSPSPSSSPTPLHSRVQSWSLATGRKPDALIYVVGTCFRLHKDPLTSRSTYLKRQLTELSEITLPLNITAETFSLIVDFCYGSHVVISPYNVAALRTAAELLEMTQTNGKRDENLTHITEKYFRRVITVSRELLWIVFRSSLGLLPESETTALLLSRCIEALGLTGLSDELENYFDDVIDLPNDSFQVATESMQRMFASHDSLYRIVDRYIKVHSGMLTEEQKNELCNFIDCNKLSPHFLIHAVQNPRLPLRFIVRAMFMEQLNTRRALLNSTSNGINFQSSRCGVETVTLGAILKHDAAVREAAQLKGEMDATNSRIESLEKELASMKDLLQRSEEERCMMEKKLWEKSNKKKGTSGKEDNLLDYPKKISFDLEIERNVTDSSADNIVSYESEMEESSALDQSAARSASFHYGSREGKIQRGERGSTSFAGFQLRSVIGESSEESSLSQHSVSGNPGAKKKGLITRLKRRLWVSKSTLQSNSKRATANDKGMDIKWENGEYCDQRGRGCT</sequence>
<evidence type="ECO:0000259" key="6">
    <source>
        <dbReference type="PROSITE" id="PS50097"/>
    </source>
</evidence>
<dbReference type="Pfam" id="PF03000">
    <property type="entry name" value="NPH3"/>
    <property type="match status" value="1"/>
</dbReference>
<dbReference type="SMART" id="SM00225">
    <property type="entry name" value="BTB"/>
    <property type="match status" value="1"/>
</dbReference>
<comment type="caution">
    <text evidence="8">The sequence shown here is derived from an EMBL/GenBank/DDBJ whole genome shotgun (WGS) entry which is preliminary data.</text>
</comment>
<organism evidence="8 9">
    <name type="scientific">Turnera subulata</name>
    <dbReference type="NCBI Taxonomy" id="218843"/>
    <lineage>
        <taxon>Eukaryota</taxon>
        <taxon>Viridiplantae</taxon>
        <taxon>Streptophyta</taxon>
        <taxon>Embryophyta</taxon>
        <taxon>Tracheophyta</taxon>
        <taxon>Spermatophyta</taxon>
        <taxon>Magnoliopsida</taxon>
        <taxon>eudicotyledons</taxon>
        <taxon>Gunneridae</taxon>
        <taxon>Pentapetalae</taxon>
        <taxon>rosids</taxon>
        <taxon>fabids</taxon>
        <taxon>Malpighiales</taxon>
        <taxon>Passifloraceae</taxon>
        <taxon>Turnera</taxon>
    </lineage>
</organism>
<dbReference type="PROSITE" id="PS50097">
    <property type="entry name" value="BTB"/>
    <property type="match status" value="1"/>
</dbReference>